<keyword evidence="1" id="KW-0479">Metal-binding</keyword>
<dbReference type="GO" id="GO:0009740">
    <property type="term" value="P:gibberellic acid mediated signaling pathway"/>
    <property type="evidence" value="ECO:0007669"/>
    <property type="project" value="TreeGrafter"/>
</dbReference>
<dbReference type="Gene3D" id="3.30.160.60">
    <property type="entry name" value="Classic Zinc Finger"/>
    <property type="match status" value="1"/>
</dbReference>
<dbReference type="InterPro" id="IPR036236">
    <property type="entry name" value="Znf_C2H2_sf"/>
</dbReference>
<evidence type="ECO:0000259" key="2">
    <source>
        <dbReference type="PROSITE" id="PS50157"/>
    </source>
</evidence>
<keyword evidence="1" id="KW-0862">Zinc</keyword>
<sequence length="271" mass="29795">MADNTITNNSTLKLFGFNILENNIPVDSRKSPSGSPESLTEGRKYECQYCCREFANSQALGGHQNAHKKERQLLKRAQIQATRNLAASYVPTSMFSTFKPLPPHLLPPAMFPMAARQRQCPSWFYTSHSSLISNGSGPDPGRRVEGDVLALDEGLGFHPRNSMAAWSGFTREEVGSHRDKGLVSTPKPFISCPRSSLFQQRHLVSTRFSCQVGFETVDQIAQAEGVVMNKIQSKALIGIGCIKEVPILIAKPQAYMNFSGESVNSISCLTA</sequence>
<dbReference type="Pfam" id="PF01195">
    <property type="entry name" value="Pept_tRNA_hydro"/>
    <property type="match status" value="1"/>
</dbReference>
<comment type="caution">
    <text evidence="3">The sequence shown here is derived from an EMBL/GenBank/DDBJ whole genome shotgun (WGS) entry which is preliminary data.</text>
</comment>
<dbReference type="GO" id="GO:0008270">
    <property type="term" value="F:zinc ion binding"/>
    <property type="evidence" value="ECO:0007669"/>
    <property type="project" value="UniProtKB-KW"/>
</dbReference>
<keyword evidence="4" id="KW-1185">Reference proteome</keyword>
<dbReference type="PANTHER" id="PTHR46353">
    <property type="entry name" value="ZINC FINGER PROTEIN 5"/>
    <property type="match status" value="1"/>
</dbReference>
<evidence type="ECO:0000256" key="1">
    <source>
        <dbReference type="PROSITE-ProRule" id="PRU00042"/>
    </source>
</evidence>
<dbReference type="EMBL" id="JAAGAX010000005">
    <property type="protein sequence ID" value="KAF2313797.1"/>
    <property type="molecule type" value="Genomic_DNA"/>
</dbReference>
<reference evidence="3 4" key="1">
    <citation type="journal article" date="2020" name="Mol. Plant">
        <title>The Chromosome-Based Rubber Tree Genome Provides New Insights into Spurge Genome Evolution and Rubber Biosynthesis.</title>
        <authorList>
            <person name="Liu J."/>
            <person name="Shi C."/>
            <person name="Shi C.C."/>
            <person name="Li W."/>
            <person name="Zhang Q.J."/>
            <person name="Zhang Y."/>
            <person name="Li K."/>
            <person name="Lu H.F."/>
            <person name="Shi C."/>
            <person name="Zhu S.T."/>
            <person name="Xiao Z.Y."/>
            <person name="Nan H."/>
            <person name="Yue Y."/>
            <person name="Zhu X.G."/>
            <person name="Wu Y."/>
            <person name="Hong X.N."/>
            <person name="Fan G.Y."/>
            <person name="Tong Y."/>
            <person name="Zhang D."/>
            <person name="Mao C.L."/>
            <person name="Liu Y.L."/>
            <person name="Hao S.J."/>
            <person name="Liu W.Q."/>
            <person name="Lv M.Q."/>
            <person name="Zhang H.B."/>
            <person name="Liu Y."/>
            <person name="Hu-Tang G.R."/>
            <person name="Wang J.P."/>
            <person name="Wang J.H."/>
            <person name="Sun Y.H."/>
            <person name="Ni S.B."/>
            <person name="Chen W.B."/>
            <person name="Zhang X.C."/>
            <person name="Jiao Y.N."/>
            <person name="Eichler E.E."/>
            <person name="Li G.H."/>
            <person name="Liu X."/>
            <person name="Gao L.Z."/>
        </authorList>
    </citation>
    <scope>NUCLEOTIDE SEQUENCE [LARGE SCALE GENOMIC DNA]</scope>
    <source>
        <strain evidence="4">cv. GT1</strain>
        <tissue evidence="3">Leaf</tissue>
    </source>
</reference>
<protein>
    <recommendedName>
        <fullName evidence="2">C2H2-type domain-containing protein</fullName>
    </recommendedName>
</protein>
<organism evidence="3 4">
    <name type="scientific">Hevea brasiliensis</name>
    <name type="common">Para rubber tree</name>
    <name type="synonym">Siphonia brasiliensis</name>
    <dbReference type="NCBI Taxonomy" id="3981"/>
    <lineage>
        <taxon>Eukaryota</taxon>
        <taxon>Viridiplantae</taxon>
        <taxon>Streptophyta</taxon>
        <taxon>Embryophyta</taxon>
        <taxon>Tracheophyta</taxon>
        <taxon>Spermatophyta</taxon>
        <taxon>Magnoliopsida</taxon>
        <taxon>eudicotyledons</taxon>
        <taxon>Gunneridae</taxon>
        <taxon>Pentapetalae</taxon>
        <taxon>rosids</taxon>
        <taxon>fabids</taxon>
        <taxon>Malpighiales</taxon>
        <taxon>Euphorbiaceae</taxon>
        <taxon>Crotonoideae</taxon>
        <taxon>Micrandreae</taxon>
        <taxon>Hevea</taxon>
    </lineage>
</organism>
<accession>A0A6A6MLD3</accession>
<dbReference type="AlphaFoldDB" id="A0A6A6MLD3"/>
<dbReference type="InterPro" id="IPR013087">
    <property type="entry name" value="Znf_C2H2_type"/>
</dbReference>
<dbReference type="FunFam" id="3.30.160.60:FF:002067">
    <property type="entry name" value="Zinc finger protein 6"/>
    <property type="match status" value="1"/>
</dbReference>
<dbReference type="PROSITE" id="PS00028">
    <property type="entry name" value="ZINC_FINGER_C2H2_1"/>
    <property type="match status" value="1"/>
</dbReference>
<dbReference type="GO" id="GO:0000976">
    <property type="term" value="F:transcription cis-regulatory region binding"/>
    <property type="evidence" value="ECO:0007669"/>
    <property type="project" value="TreeGrafter"/>
</dbReference>
<dbReference type="SUPFAM" id="SSF57667">
    <property type="entry name" value="beta-beta-alpha zinc fingers"/>
    <property type="match status" value="1"/>
</dbReference>
<evidence type="ECO:0000313" key="4">
    <source>
        <dbReference type="Proteomes" id="UP000467840"/>
    </source>
</evidence>
<dbReference type="GO" id="GO:0005634">
    <property type="term" value="C:nucleus"/>
    <property type="evidence" value="ECO:0007669"/>
    <property type="project" value="TreeGrafter"/>
</dbReference>
<dbReference type="InterPro" id="IPR001328">
    <property type="entry name" value="Pept_tRNA_hydro"/>
</dbReference>
<dbReference type="PROSITE" id="PS50157">
    <property type="entry name" value="ZINC_FINGER_C2H2_2"/>
    <property type="match status" value="1"/>
</dbReference>
<dbReference type="GO" id="GO:0003700">
    <property type="term" value="F:DNA-binding transcription factor activity"/>
    <property type="evidence" value="ECO:0007669"/>
    <property type="project" value="TreeGrafter"/>
</dbReference>
<dbReference type="PANTHER" id="PTHR46353:SF13">
    <property type="entry name" value="ZINC FINGER PROTEIN 6"/>
    <property type="match status" value="1"/>
</dbReference>
<dbReference type="InterPro" id="IPR036416">
    <property type="entry name" value="Pept_tRNA_hydro_sf"/>
</dbReference>
<proteinExistence type="predicted"/>
<dbReference type="Gene3D" id="3.40.50.1470">
    <property type="entry name" value="Peptidyl-tRNA hydrolase"/>
    <property type="match status" value="1"/>
</dbReference>
<name>A0A6A6MLD3_HEVBR</name>
<dbReference type="InterPro" id="IPR044299">
    <property type="entry name" value="GIS3/ZFP5/ZFP6"/>
</dbReference>
<feature type="domain" description="C2H2-type" evidence="2">
    <location>
        <begin position="45"/>
        <end position="72"/>
    </location>
</feature>
<dbReference type="Proteomes" id="UP000467840">
    <property type="component" value="Chromosome 15"/>
</dbReference>
<dbReference type="GO" id="GO:0009736">
    <property type="term" value="P:cytokinin-activated signaling pathway"/>
    <property type="evidence" value="ECO:0007669"/>
    <property type="project" value="TreeGrafter"/>
</dbReference>
<keyword evidence="1" id="KW-0863">Zinc-finger</keyword>
<gene>
    <name evidence="3" type="ORF">GH714_013470</name>
</gene>
<dbReference type="SUPFAM" id="SSF53178">
    <property type="entry name" value="Peptidyl-tRNA hydrolase-like"/>
    <property type="match status" value="1"/>
</dbReference>
<dbReference type="GO" id="GO:0010090">
    <property type="term" value="P:trichome morphogenesis"/>
    <property type="evidence" value="ECO:0007669"/>
    <property type="project" value="InterPro"/>
</dbReference>
<dbReference type="GO" id="GO:0004045">
    <property type="term" value="F:peptidyl-tRNA hydrolase activity"/>
    <property type="evidence" value="ECO:0007669"/>
    <property type="project" value="InterPro"/>
</dbReference>
<evidence type="ECO:0000313" key="3">
    <source>
        <dbReference type="EMBL" id="KAF2313797.1"/>
    </source>
</evidence>